<accession>A0A0M3DCT8</accession>
<dbReference type="Gene3D" id="2.40.10.220">
    <property type="entry name" value="predicted glycosyltransferase like domains"/>
    <property type="match status" value="1"/>
</dbReference>
<organism evidence="2 3">
    <name type="scientific">Paraclostridium benzoelyticum</name>
    <dbReference type="NCBI Taxonomy" id="1629550"/>
    <lineage>
        <taxon>Bacteria</taxon>
        <taxon>Bacillati</taxon>
        <taxon>Bacillota</taxon>
        <taxon>Clostridia</taxon>
        <taxon>Peptostreptococcales</taxon>
        <taxon>Peptostreptococcaceae</taxon>
        <taxon>Paraclostridium</taxon>
    </lineage>
</organism>
<keyword evidence="3" id="KW-1185">Reference proteome</keyword>
<reference evidence="2 3" key="1">
    <citation type="submission" date="2015-04" db="EMBL/GenBank/DDBJ databases">
        <title>Microcin producing Clostridium sp. JC272T.</title>
        <authorList>
            <person name="Jyothsna T."/>
            <person name="Sasikala C."/>
            <person name="Ramana C."/>
        </authorList>
    </citation>
    <scope>NUCLEOTIDE SEQUENCE [LARGE SCALE GENOMIC DNA]</scope>
    <source>
        <strain evidence="2 3">JC272</strain>
    </source>
</reference>
<proteinExistence type="predicted"/>
<evidence type="ECO:0000259" key="1">
    <source>
        <dbReference type="Pfam" id="PF07238"/>
    </source>
</evidence>
<dbReference type="PATRIC" id="fig|1629550.3.peg.2281"/>
<dbReference type="RefSeq" id="WP_046823827.1">
    <property type="nucleotide sequence ID" value="NZ_LBBT01000276.1"/>
</dbReference>
<dbReference type="InterPro" id="IPR009875">
    <property type="entry name" value="PilZ_domain"/>
</dbReference>
<protein>
    <recommendedName>
        <fullName evidence="1">PilZ domain-containing protein</fullName>
    </recommendedName>
</protein>
<dbReference type="SUPFAM" id="SSF141371">
    <property type="entry name" value="PilZ domain-like"/>
    <property type="match status" value="1"/>
</dbReference>
<dbReference type="AlphaFoldDB" id="A0A0M3DCT8"/>
<evidence type="ECO:0000313" key="3">
    <source>
        <dbReference type="Proteomes" id="UP000034407"/>
    </source>
</evidence>
<comment type="caution">
    <text evidence="2">The sequence shown here is derived from an EMBL/GenBank/DDBJ whole genome shotgun (WGS) entry which is preliminary data.</text>
</comment>
<feature type="domain" description="PilZ" evidence="1">
    <location>
        <begin position="113"/>
        <end position="215"/>
    </location>
</feature>
<dbReference type="EMBL" id="LBBT01000276">
    <property type="protein sequence ID" value="KKY00450.1"/>
    <property type="molecule type" value="Genomic_DNA"/>
</dbReference>
<name>A0A0M3DCT8_9FIRM</name>
<dbReference type="Pfam" id="PF07238">
    <property type="entry name" value="PilZ"/>
    <property type="match status" value="1"/>
</dbReference>
<dbReference type="GO" id="GO:0035438">
    <property type="term" value="F:cyclic-di-GMP binding"/>
    <property type="evidence" value="ECO:0007669"/>
    <property type="project" value="InterPro"/>
</dbReference>
<gene>
    <name evidence="2" type="ORF">VN21_14115</name>
</gene>
<evidence type="ECO:0000313" key="2">
    <source>
        <dbReference type="EMBL" id="KKY00450.1"/>
    </source>
</evidence>
<dbReference type="Proteomes" id="UP000034407">
    <property type="component" value="Unassembled WGS sequence"/>
</dbReference>
<sequence>MFNLFSKKSEKYLEKSIVRYEERLKCMDLSIRTLYKGRIYTSYVESIKDKEIIFRCPTDQYEIVRFENKSTIQVDLINQIELFKTKILITEKIIREDISFYKGLIISPIEKKERRKNHRLPIIIDCKFKTEELKNIEYDANTLNLSCSGMLMETYEDMPINKKIELKIDIDGKLYNIQSEIIKKRSNYGSGNYLYNLKFYNFKTRHRNEISRFVFDHLNYIGVTNSKCRA</sequence>
<dbReference type="OrthoDB" id="9783080at2"/>